<organism evidence="2 3">
    <name type="scientific">Mahella australiensis (strain DSM 15567 / CIP 107919 / 50-1 BON)</name>
    <dbReference type="NCBI Taxonomy" id="697281"/>
    <lineage>
        <taxon>Bacteria</taxon>
        <taxon>Bacillati</taxon>
        <taxon>Bacillota</taxon>
        <taxon>Clostridia</taxon>
        <taxon>Thermoanaerobacterales</taxon>
        <taxon>Thermoanaerobacterales Family IV. Incertae Sedis</taxon>
        <taxon>Mahella</taxon>
    </lineage>
</organism>
<proteinExistence type="predicted"/>
<sequence>MDEQKHLMNDTLEQTIEYLPRLIEGVDELVDRLQAGSEKQAMALFDAVLDGLEWVNDAINLTMPFWSGSTSIDPHALGEPLEAMAEALKNRDYTLICDVLAYEIKPTLMQWLNNIKICLRG</sequence>
<accession>F3ZZ02</accession>
<dbReference type="Pfam" id="PF26154">
    <property type="entry name" value="DUF8042"/>
    <property type="match status" value="1"/>
</dbReference>
<evidence type="ECO:0000313" key="3">
    <source>
        <dbReference type="Proteomes" id="UP000008457"/>
    </source>
</evidence>
<dbReference type="OrthoDB" id="1683192at2"/>
<dbReference type="HOGENOM" id="CLU_165982_0_0_9"/>
<feature type="domain" description="DUF8042" evidence="1">
    <location>
        <begin position="10"/>
        <end position="119"/>
    </location>
</feature>
<dbReference type="STRING" id="697281.Mahau_1572"/>
<dbReference type="AlphaFoldDB" id="F3ZZ02"/>
<evidence type="ECO:0000313" key="2">
    <source>
        <dbReference type="EMBL" id="AEE96761.1"/>
    </source>
</evidence>
<name>F3ZZ02_MAHA5</name>
<dbReference type="RefSeq" id="WP_013781190.1">
    <property type="nucleotide sequence ID" value="NC_015520.1"/>
</dbReference>
<gene>
    <name evidence="2" type="ordered locus">Mahau_1572</name>
</gene>
<dbReference type="EMBL" id="CP002360">
    <property type="protein sequence ID" value="AEE96761.1"/>
    <property type="molecule type" value="Genomic_DNA"/>
</dbReference>
<dbReference type="KEGG" id="mas:Mahau_1572"/>
<protein>
    <recommendedName>
        <fullName evidence="1">DUF8042 domain-containing protein</fullName>
    </recommendedName>
</protein>
<dbReference type="Proteomes" id="UP000008457">
    <property type="component" value="Chromosome"/>
</dbReference>
<reference evidence="2 3" key="2">
    <citation type="journal article" date="2011" name="Stand. Genomic Sci.">
        <title>Complete genome sequence of Mahella australiensis type strain (50-1 BON).</title>
        <authorList>
            <person name="Sikorski J."/>
            <person name="Teshima H."/>
            <person name="Nolan M."/>
            <person name="Lucas S."/>
            <person name="Hammon N."/>
            <person name="Deshpande S."/>
            <person name="Cheng J.F."/>
            <person name="Pitluck S."/>
            <person name="Liolios K."/>
            <person name="Pagani I."/>
            <person name="Ivanova N."/>
            <person name="Huntemann M."/>
            <person name="Mavromatis K."/>
            <person name="Ovchinikova G."/>
            <person name="Pati A."/>
            <person name="Tapia R."/>
            <person name="Han C."/>
            <person name="Goodwin L."/>
            <person name="Chen A."/>
            <person name="Palaniappan K."/>
            <person name="Land M."/>
            <person name="Hauser L."/>
            <person name="Ngatchou-Djao O.D."/>
            <person name="Rohde M."/>
            <person name="Pukall R."/>
            <person name="Spring S."/>
            <person name="Abt B."/>
            <person name="Goker M."/>
            <person name="Detter J.C."/>
            <person name="Woyke T."/>
            <person name="Bristow J."/>
            <person name="Markowitz V."/>
            <person name="Hugenholtz P."/>
            <person name="Eisen J.A."/>
            <person name="Kyrpides N.C."/>
            <person name="Klenk H.P."/>
            <person name="Lapidus A."/>
        </authorList>
    </citation>
    <scope>NUCLEOTIDE SEQUENCE [LARGE SCALE GENOMIC DNA]</scope>
    <source>
        <strain evidence="3">DSM 15567 / CIP 107919 / 50-1 BON</strain>
    </source>
</reference>
<evidence type="ECO:0000259" key="1">
    <source>
        <dbReference type="Pfam" id="PF26154"/>
    </source>
</evidence>
<dbReference type="InterPro" id="IPR058355">
    <property type="entry name" value="DUF8042"/>
</dbReference>
<keyword evidence="3" id="KW-1185">Reference proteome</keyword>
<reference evidence="3" key="1">
    <citation type="submission" date="2010-11" db="EMBL/GenBank/DDBJ databases">
        <title>The complete genome of Mahella australiensis DSM 15567.</title>
        <authorList>
            <consortium name="US DOE Joint Genome Institute (JGI-PGF)"/>
            <person name="Lucas S."/>
            <person name="Copeland A."/>
            <person name="Lapidus A."/>
            <person name="Bruce D."/>
            <person name="Goodwin L."/>
            <person name="Pitluck S."/>
            <person name="Kyrpides N."/>
            <person name="Mavromatis K."/>
            <person name="Pagani I."/>
            <person name="Ivanova N."/>
            <person name="Teshima H."/>
            <person name="Brettin T."/>
            <person name="Detter J.C."/>
            <person name="Han C."/>
            <person name="Tapia R."/>
            <person name="Land M."/>
            <person name="Hauser L."/>
            <person name="Markowitz V."/>
            <person name="Cheng J.-F."/>
            <person name="Hugenholtz P."/>
            <person name="Woyke T."/>
            <person name="Wu D."/>
            <person name="Spring S."/>
            <person name="Pukall R."/>
            <person name="Steenblock K."/>
            <person name="Schneider S."/>
            <person name="Klenk H.-P."/>
            <person name="Eisen J.A."/>
        </authorList>
    </citation>
    <scope>NUCLEOTIDE SEQUENCE [LARGE SCALE GENOMIC DNA]</scope>
    <source>
        <strain evidence="3">DSM 15567 / CIP 107919 / 50-1 BON</strain>
    </source>
</reference>
<dbReference type="eggNOG" id="ENOG5033BU4">
    <property type="taxonomic scope" value="Bacteria"/>
</dbReference>